<accession>A0A9Q8P6C5</accession>
<dbReference type="EMBL" id="CP090165">
    <property type="protein sequence ID" value="UJO14687.1"/>
    <property type="molecule type" value="Genomic_DNA"/>
</dbReference>
<feature type="region of interest" description="Disordered" evidence="1">
    <location>
        <begin position="328"/>
        <end position="383"/>
    </location>
</feature>
<evidence type="ECO:0000313" key="2">
    <source>
        <dbReference type="EMBL" id="UJO14687.1"/>
    </source>
</evidence>
<keyword evidence="3" id="KW-1185">Reference proteome</keyword>
<dbReference type="OMA" id="KLPCYES"/>
<dbReference type="Proteomes" id="UP000756132">
    <property type="component" value="Chromosome 3"/>
</dbReference>
<feature type="compositionally biased region" description="Polar residues" evidence="1">
    <location>
        <begin position="340"/>
        <end position="358"/>
    </location>
</feature>
<feature type="region of interest" description="Disordered" evidence="1">
    <location>
        <begin position="425"/>
        <end position="455"/>
    </location>
</feature>
<dbReference type="AlphaFoldDB" id="A0A9Q8P6C5"/>
<dbReference type="KEGG" id="ffu:CLAFUR5_08047"/>
<feature type="region of interest" description="Disordered" evidence="1">
    <location>
        <begin position="129"/>
        <end position="168"/>
    </location>
</feature>
<gene>
    <name evidence="2" type="ORF">CLAFUR5_08047</name>
</gene>
<dbReference type="GeneID" id="71987925"/>
<reference evidence="2" key="2">
    <citation type="journal article" date="2022" name="Microb. Genom.">
        <title>A chromosome-scale genome assembly of the tomato pathogen Cladosporium fulvum reveals a compartmentalized genome architecture and the presence of a dispensable chromosome.</title>
        <authorList>
            <person name="Zaccaron A.Z."/>
            <person name="Chen L.H."/>
            <person name="Samaras A."/>
            <person name="Stergiopoulos I."/>
        </authorList>
    </citation>
    <scope>NUCLEOTIDE SEQUENCE</scope>
    <source>
        <strain evidence="2">Race5_Kim</strain>
    </source>
</reference>
<proteinExistence type="predicted"/>
<sequence length="512" mass="57525">MNLAFVLELELATPLDKTFRPTPQSLRTMAATRELEMSDHYPIELRYIKALFVQRQYRKCIQACRDVTKLADSRQHEPALQKTFISLYAGLAHDEVARSMHQNSITKLPCYESAEQLFMQALDALPSYEDARHQCSQTPPSDPEPVPDTASATEPYRSPSIDEPSFGDLNRLSRASSSVLSSPPIFHRHSQQSLSVRSSFFSPGASTSDTDDLESHDSFSELLTPTRLLNRDFSRISLLDIANSSLPRATSRMSLIEPPKTPQRKKSLSQGLMRPIRPGSPAKQFHIPPTLPYSGAPQRMPSRLPQLATRTKTETRLEIARVDSAMGESSFVTCPEPVSPMSQTGSDVNLSDASTVSALSPPLTPTHPARSSSVTTLGPSEPPLLDESKFLRFTDHLRAMRTQLESHIVMVQQAQDKLRQVQTERRAQRATQPARSKNTARDYFSSPAQLSPKDNSVVRLQQARSFWSFIPEDIKADEKKRRIQAGRDRGWKKERFQPGRYRDLCEKALAEL</sequence>
<evidence type="ECO:0000256" key="1">
    <source>
        <dbReference type="SAM" id="MobiDB-lite"/>
    </source>
</evidence>
<feature type="compositionally biased region" description="Polar residues" evidence="1">
    <location>
        <begin position="369"/>
        <end position="378"/>
    </location>
</feature>
<reference evidence="2" key="1">
    <citation type="submission" date="2021-12" db="EMBL/GenBank/DDBJ databases">
        <authorList>
            <person name="Zaccaron A."/>
            <person name="Stergiopoulos I."/>
        </authorList>
    </citation>
    <scope>NUCLEOTIDE SEQUENCE</scope>
    <source>
        <strain evidence="2">Race5_Kim</strain>
    </source>
</reference>
<dbReference type="OrthoDB" id="3641178at2759"/>
<organism evidence="2 3">
    <name type="scientific">Passalora fulva</name>
    <name type="common">Tomato leaf mold</name>
    <name type="synonym">Cladosporium fulvum</name>
    <dbReference type="NCBI Taxonomy" id="5499"/>
    <lineage>
        <taxon>Eukaryota</taxon>
        <taxon>Fungi</taxon>
        <taxon>Dikarya</taxon>
        <taxon>Ascomycota</taxon>
        <taxon>Pezizomycotina</taxon>
        <taxon>Dothideomycetes</taxon>
        <taxon>Dothideomycetidae</taxon>
        <taxon>Mycosphaerellales</taxon>
        <taxon>Mycosphaerellaceae</taxon>
        <taxon>Fulvia</taxon>
    </lineage>
</organism>
<name>A0A9Q8P6C5_PASFU</name>
<dbReference type="RefSeq" id="XP_047759053.1">
    <property type="nucleotide sequence ID" value="XM_047907195.1"/>
</dbReference>
<protein>
    <submittedName>
        <fullName evidence="2">Uncharacterized protein</fullName>
    </submittedName>
</protein>
<feature type="compositionally biased region" description="Polar residues" evidence="1">
    <location>
        <begin position="446"/>
        <end position="455"/>
    </location>
</feature>
<evidence type="ECO:0000313" key="3">
    <source>
        <dbReference type="Proteomes" id="UP000756132"/>
    </source>
</evidence>